<feature type="transmembrane region" description="Helical" evidence="1">
    <location>
        <begin position="93"/>
        <end position="113"/>
    </location>
</feature>
<dbReference type="EMBL" id="JAEKNN010000052">
    <property type="protein sequence ID" value="MBJ7609848.1"/>
    <property type="molecule type" value="Genomic_DNA"/>
</dbReference>
<gene>
    <name evidence="2" type="ORF">JF887_10540</name>
</gene>
<organism evidence="2 3">
    <name type="scientific">Candidatus Amunia macphersoniae</name>
    <dbReference type="NCBI Taxonomy" id="3127014"/>
    <lineage>
        <taxon>Bacteria</taxon>
        <taxon>Bacillati</taxon>
        <taxon>Candidatus Dormiibacterota</taxon>
        <taxon>Candidatus Dormibacteria</taxon>
        <taxon>Candidatus Aeolococcales</taxon>
        <taxon>Candidatus Aeolococcaceae</taxon>
        <taxon>Candidatus Amunia</taxon>
    </lineage>
</organism>
<evidence type="ECO:0000313" key="3">
    <source>
        <dbReference type="Proteomes" id="UP000614410"/>
    </source>
</evidence>
<reference evidence="2 3" key="1">
    <citation type="submission" date="2020-10" db="EMBL/GenBank/DDBJ databases">
        <title>Ca. Dormibacterota MAGs.</title>
        <authorList>
            <person name="Montgomery K."/>
        </authorList>
    </citation>
    <scope>NUCLEOTIDE SEQUENCE [LARGE SCALE GENOMIC DNA]</scope>
    <source>
        <strain evidence="2">Mitchell_Peninsula_5</strain>
    </source>
</reference>
<feature type="transmembrane region" description="Helical" evidence="1">
    <location>
        <begin position="125"/>
        <end position="147"/>
    </location>
</feature>
<feature type="transmembrane region" description="Helical" evidence="1">
    <location>
        <begin position="61"/>
        <end position="81"/>
    </location>
</feature>
<feature type="transmembrane region" description="Helical" evidence="1">
    <location>
        <begin position="159"/>
        <end position="180"/>
    </location>
</feature>
<keyword evidence="1" id="KW-0812">Transmembrane</keyword>
<dbReference type="AlphaFoldDB" id="A0A934NFE9"/>
<dbReference type="Proteomes" id="UP000614410">
    <property type="component" value="Unassembled WGS sequence"/>
</dbReference>
<sequence>MQRPAPTAAADDDEKRPVIILAVYSWDILLALLALLAALAAFGGQATVGTRTVNVGLGEQILAALSAASFAGLLIILATLLTRRQRWVRRAQIAALTTAIVLGAAGLLVAGLIPGQGLELVNALTSALLLLVDALVIVALTGQRVLAWYNASGSAMPKYISGTIAFWGLSSLVLIVLQAAR</sequence>
<accession>A0A934NFE9</accession>
<proteinExistence type="predicted"/>
<keyword evidence="1" id="KW-0472">Membrane</keyword>
<keyword evidence="1" id="KW-1133">Transmembrane helix</keyword>
<evidence type="ECO:0000256" key="1">
    <source>
        <dbReference type="SAM" id="Phobius"/>
    </source>
</evidence>
<evidence type="ECO:0000313" key="2">
    <source>
        <dbReference type="EMBL" id="MBJ7609848.1"/>
    </source>
</evidence>
<name>A0A934NFE9_9BACT</name>
<feature type="transmembrane region" description="Helical" evidence="1">
    <location>
        <begin position="21"/>
        <end position="41"/>
    </location>
</feature>
<protein>
    <submittedName>
        <fullName evidence="2">Uncharacterized protein</fullName>
    </submittedName>
</protein>
<comment type="caution">
    <text evidence="2">The sequence shown here is derived from an EMBL/GenBank/DDBJ whole genome shotgun (WGS) entry which is preliminary data.</text>
</comment>